<evidence type="ECO:0000313" key="2">
    <source>
        <dbReference type="EMBL" id="REJ03871.1"/>
    </source>
</evidence>
<name>A0A371NNW5_9MICO</name>
<dbReference type="Proteomes" id="UP000262172">
    <property type="component" value="Unassembled WGS sequence"/>
</dbReference>
<protein>
    <recommendedName>
        <fullName evidence="4">YtxH domain-containing protein</fullName>
    </recommendedName>
</protein>
<dbReference type="OrthoDB" id="5125216at2"/>
<sequence>MKGKIGLVVGLGVGYVLGTRAGRERYEQIKTQWLKVWNLEPVQQQVTKVQDFAKAKAAAVPQALWDGAVRVVRSASTAGTPGQKLDSVIGTAKDAADDVADAAEDAVEQAKAAAKKSKDD</sequence>
<keyword evidence="1" id="KW-0175">Coiled coil</keyword>
<keyword evidence="3" id="KW-1185">Reference proteome</keyword>
<gene>
    <name evidence="2" type="ORF">DY023_16230</name>
</gene>
<proteinExistence type="predicted"/>
<organism evidence="2 3">
    <name type="scientific">Microbacterium bovistercoris</name>
    <dbReference type="NCBI Taxonomy" id="2293570"/>
    <lineage>
        <taxon>Bacteria</taxon>
        <taxon>Bacillati</taxon>
        <taxon>Actinomycetota</taxon>
        <taxon>Actinomycetes</taxon>
        <taxon>Micrococcales</taxon>
        <taxon>Microbacteriaceae</taxon>
        <taxon>Microbacterium</taxon>
    </lineage>
</organism>
<evidence type="ECO:0000256" key="1">
    <source>
        <dbReference type="SAM" id="Coils"/>
    </source>
</evidence>
<evidence type="ECO:0008006" key="4">
    <source>
        <dbReference type="Google" id="ProtNLM"/>
    </source>
</evidence>
<reference evidence="2 3" key="1">
    <citation type="submission" date="2018-08" db="EMBL/GenBank/DDBJ databases">
        <title>Isolation, diversity and antifungal activity of Actinobacteria from cow dung.</title>
        <authorList>
            <person name="Ling L."/>
        </authorList>
    </citation>
    <scope>NUCLEOTIDE SEQUENCE [LARGE SCALE GENOMIC DNA]</scope>
    <source>
        <strain evidence="2 3">NEAU-LLE</strain>
    </source>
</reference>
<evidence type="ECO:0000313" key="3">
    <source>
        <dbReference type="Proteomes" id="UP000262172"/>
    </source>
</evidence>
<dbReference type="EMBL" id="QUAB01000048">
    <property type="protein sequence ID" value="REJ03871.1"/>
    <property type="molecule type" value="Genomic_DNA"/>
</dbReference>
<feature type="coiled-coil region" evidence="1">
    <location>
        <begin position="93"/>
        <end position="120"/>
    </location>
</feature>
<dbReference type="RefSeq" id="WP_116243392.1">
    <property type="nucleotide sequence ID" value="NZ_QUAB01000048.1"/>
</dbReference>
<accession>A0A371NNW5</accession>
<comment type="caution">
    <text evidence="2">The sequence shown here is derived from an EMBL/GenBank/DDBJ whole genome shotgun (WGS) entry which is preliminary data.</text>
</comment>
<dbReference type="AlphaFoldDB" id="A0A371NNW5"/>